<name>A0A8J8SXN8_HALGN</name>
<accession>A0A8J8SXN8</accession>
<dbReference type="AlphaFoldDB" id="A0A8J8SXN8"/>
<reference evidence="2" key="1">
    <citation type="submission" date="2019-06" db="EMBL/GenBank/DDBJ databases">
        <authorList>
            <person name="Zheng W."/>
        </authorList>
    </citation>
    <scope>NUCLEOTIDE SEQUENCE</scope>
    <source>
        <strain evidence="2">QDHG01</strain>
    </source>
</reference>
<organism evidence="2 3">
    <name type="scientific">Halteria grandinella</name>
    <dbReference type="NCBI Taxonomy" id="5974"/>
    <lineage>
        <taxon>Eukaryota</taxon>
        <taxon>Sar</taxon>
        <taxon>Alveolata</taxon>
        <taxon>Ciliophora</taxon>
        <taxon>Intramacronucleata</taxon>
        <taxon>Spirotrichea</taxon>
        <taxon>Stichotrichia</taxon>
        <taxon>Sporadotrichida</taxon>
        <taxon>Halteriidae</taxon>
        <taxon>Halteria</taxon>
    </lineage>
</organism>
<evidence type="ECO:0000313" key="2">
    <source>
        <dbReference type="EMBL" id="TNV74088.1"/>
    </source>
</evidence>
<protein>
    <submittedName>
        <fullName evidence="2">Uncharacterized protein</fullName>
    </submittedName>
</protein>
<feature type="transmembrane region" description="Helical" evidence="1">
    <location>
        <begin position="20"/>
        <end position="42"/>
    </location>
</feature>
<keyword evidence="1" id="KW-0472">Membrane</keyword>
<dbReference type="Proteomes" id="UP000785679">
    <property type="component" value="Unassembled WGS sequence"/>
</dbReference>
<comment type="caution">
    <text evidence="2">The sequence shown here is derived from an EMBL/GenBank/DDBJ whole genome shotgun (WGS) entry which is preliminary data.</text>
</comment>
<gene>
    <name evidence="2" type="ORF">FGO68_gene16991</name>
</gene>
<evidence type="ECO:0000256" key="1">
    <source>
        <dbReference type="SAM" id="Phobius"/>
    </source>
</evidence>
<dbReference type="EMBL" id="RRYP01017504">
    <property type="protein sequence ID" value="TNV74088.1"/>
    <property type="molecule type" value="Genomic_DNA"/>
</dbReference>
<keyword evidence="3" id="KW-1185">Reference proteome</keyword>
<keyword evidence="1" id="KW-1133">Transmembrane helix</keyword>
<sequence>MPYSIKQSCWNFFTRKLKILFSNTLITVPISIAILCLQIVGYDESVNCNMSCCNSEITIDNPILFSNVLIVQTHSLRTGNDQIFKILAHK</sequence>
<proteinExistence type="predicted"/>
<evidence type="ECO:0000313" key="3">
    <source>
        <dbReference type="Proteomes" id="UP000785679"/>
    </source>
</evidence>
<keyword evidence="1" id="KW-0812">Transmembrane</keyword>